<evidence type="ECO:0000256" key="1">
    <source>
        <dbReference type="SAM" id="MobiDB-lite"/>
    </source>
</evidence>
<feature type="domain" description="DUF7330" evidence="2">
    <location>
        <begin position="59"/>
        <end position="257"/>
    </location>
</feature>
<gene>
    <name evidence="3" type="ORF">GALMADRAFT_252910</name>
</gene>
<evidence type="ECO:0000259" key="2">
    <source>
        <dbReference type="Pfam" id="PF24016"/>
    </source>
</evidence>
<dbReference type="STRING" id="685588.A0A067SP26"/>
<feature type="region of interest" description="Disordered" evidence="1">
    <location>
        <begin position="26"/>
        <end position="54"/>
    </location>
</feature>
<dbReference type="EMBL" id="KL142388">
    <property type="protein sequence ID" value="KDR72705.1"/>
    <property type="molecule type" value="Genomic_DNA"/>
</dbReference>
<organism evidence="3 4">
    <name type="scientific">Galerina marginata (strain CBS 339.88)</name>
    <dbReference type="NCBI Taxonomy" id="685588"/>
    <lineage>
        <taxon>Eukaryota</taxon>
        <taxon>Fungi</taxon>
        <taxon>Dikarya</taxon>
        <taxon>Basidiomycota</taxon>
        <taxon>Agaricomycotina</taxon>
        <taxon>Agaricomycetes</taxon>
        <taxon>Agaricomycetidae</taxon>
        <taxon>Agaricales</taxon>
        <taxon>Agaricineae</taxon>
        <taxon>Strophariaceae</taxon>
        <taxon>Galerina</taxon>
    </lineage>
</organism>
<dbReference type="AlphaFoldDB" id="A0A067SP26"/>
<name>A0A067SP26_GALM3</name>
<dbReference type="InterPro" id="IPR055754">
    <property type="entry name" value="DUF7330"/>
</dbReference>
<reference evidence="4" key="1">
    <citation type="journal article" date="2014" name="Proc. Natl. Acad. Sci. U.S.A.">
        <title>Extensive sampling of basidiomycete genomes demonstrates inadequacy of the white-rot/brown-rot paradigm for wood decay fungi.</title>
        <authorList>
            <person name="Riley R."/>
            <person name="Salamov A.A."/>
            <person name="Brown D.W."/>
            <person name="Nagy L.G."/>
            <person name="Floudas D."/>
            <person name="Held B.W."/>
            <person name="Levasseur A."/>
            <person name="Lombard V."/>
            <person name="Morin E."/>
            <person name="Otillar R."/>
            <person name="Lindquist E.A."/>
            <person name="Sun H."/>
            <person name="LaButti K.M."/>
            <person name="Schmutz J."/>
            <person name="Jabbour D."/>
            <person name="Luo H."/>
            <person name="Baker S.E."/>
            <person name="Pisabarro A.G."/>
            <person name="Walton J.D."/>
            <person name="Blanchette R.A."/>
            <person name="Henrissat B."/>
            <person name="Martin F."/>
            <person name="Cullen D."/>
            <person name="Hibbett D.S."/>
            <person name="Grigoriev I.V."/>
        </authorList>
    </citation>
    <scope>NUCLEOTIDE SEQUENCE [LARGE SCALE GENOMIC DNA]</scope>
    <source>
        <strain evidence="4">CBS 339.88</strain>
    </source>
</reference>
<proteinExistence type="predicted"/>
<evidence type="ECO:0000313" key="3">
    <source>
        <dbReference type="EMBL" id="KDR72705.1"/>
    </source>
</evidence>
<sequence>MILTPEDQPSKKITEANVSRVLVVQTDDPPPLYSPSDSQVASSSTRPETRNLPDIKPSNFVYLSRVNSSVKGTWVLDPSLAIPSAFLPPLAAGETEETRSNLSLDSKNGVINGEIYILPPSNQYLALSNRNRKQCVTIRARSWNGGVTTKIREVPPTGTEGARLPIRLYCSSFNGGVSVYLPRAFEGPIKVKTLNGSLRFSDAVKQLVTPFSEMDGMQRSFLGNFDAAKWETGAEWAGDELFAETKNGNVKIYFDDEADAPAKPRSGGFFGRIFNF</sequence>
<dbReference type="HOGENOM" id="CLU_070382_3_0_1"/>
<evidence type="ECO:0000313" key="4">
    <source>
        <dbReference type="Proteomes" id="UP000027222"/>
    </source>
</evidence>
<dbReference type="Pfam" id="PF24016">
    <property type="entry name" value="DUF7330"/>
    <property type="match status" value="1"/>
</dbReference>
<keyword evidence="4" id="KW-1185">Reference proteome</keyword>
<protein>
    <recommendedName>
        <fullName evidence="2">DUF7330 domain-containing protein</fullName>
    </recommendedName>
</protein>
<dbReference type="Proteomes" id="UP000027222">
    <property type="component" value="Unassembled WGS sequence"/>
</dbReference>
<accession>A0A067SP26</accession>
<dbReference type="OrthoDB" id="5289249at2759"/>